<evidence type="ECO:0000259" key="1">
    <source>
        <dbReference type="Pfam" id="PF08241"/>
    </source>
</evidence>
<evidence type="ECO:0000313" key="3">
    <source>
        <dbReference type="Proteomes" id="UP000191008"/>
    </source>
</evidence>
<dbReference type="Proteomes" id="UP000191008">
    <property type="component" value="Unassembled WGS sequence"/>
</dbReference>
<sequence>MIFSKGTEEYPTGLLQSKKTDWDAYYKKPYKTANITRKITASRLVNTMHKYKYVNHPSILEIGGANSCFYETICDQVLPNVYSIFDNNELGLQKFRERVSNLKEFSSELIQGDILNPQYQGNFDIVFSVGLIEHFNVENTRKAFLNHLQFVKTPGVLIVTFPTPTFLYRMTRFFAECLGMWIFHDERPIQESEIRSLVPSSNYNIREYSIIWPIVLTQGMIVITKV</sequence>
<dbReference type="Pfam" id="PF08241">
    <property type="entry name" value="Methyltransf_11"/>
    <property type="match status" value="1"/>
</dbReference>
<dbReference type="Gene3D" id="3.40.50.150">
    <property type="entry name" value="Vaccinia Virus protein VP39"/>
    <property type="match status" value="1"/>
</dbReference>
<dbReference type="EMBL" id="MVIT01000057">
    <property type="protein sequence ID" value="OOV43757.1"/>
    <property type="molecule type" value="Genomic_DNA"/>
</dbReference>
<feature type="domain" description="Methyltransferase type 11" evidence="1">
    <location>
        <begin position="62"/>
        <end position="158"/>
    </location>
</feature>
<accession>A0A1T1DSH6</accession>
<dbReference type="GO" id="GO:0008757">
    <property type="term" value="F:S-adenosylmethionine-dependent methyltransferase activity"/>
    <property type="evidence" value="ECO:0007669"/>
    <property type="project" value="InterPro"/>
</dbReference>
<gene>
    <name evidence="2" type="ORF">B1J93_07095</name>
</gene>
<comment type="caution">
    <text evidence="2">The sequence shown here is derived from an EMBL/GenBank/DDBJ whole genome shotgun (WGS) entry which is preliminary data.</text>
</comment>
<reference evidence="2 3" key="1">
    <citation type="submission" date="2017-02" db="EMBL/GenBank/DDBJ databases">
        <title>Comparative genomic analysis of Brazilian Leptospira kirschneri strains of different serogroups.</title>
        <authorList>
            <person name="Moreno L.Z."/>
            <person name="Miraglia F."/>
            <person name="Kremer F.S."/>
            <person name="Eslabao M.R."/>
            <person name="Lilenbaum W."/>
            <person name="Dellagostin O.A."/>
            <person name="Moreno A.M."/>
        </authorList>
    </citation>
    <scope>NUCLEOTIDE SEQUENCE [LARGE SCALE GENOMIC DNA]</scope>
    <source>
        <strain evidence="2 3">M110/06</strain>
    </source>
</reference>
<dbReference type="SUPFAM" id="SSF53335">
    <property type="entry name" value="S-adenosyl-L-methionine-dependent methyltransferases"/>
    <property type="match status" value="1"/>
</dbReference>
<name>A0A1T1DSH6_9LEPT</name>
<dbReference type="AlphaFoldDB" id="A0A1T1DSH6"/>
<organism evidence="2 3">
    <name type="scientific">Leptospira kirschneri serovar Pomona</name>
    <dbReference type="NCBI Taxonomy" id="561005"/>
    <lineage>
        <taxon>Bacteria</taxon>
        <taxon>Pseudomonadati</taxon>
        <taxon>Spirochaetota</taxon>
        <taxon>Spirochaetia</taxon>
        <taxon>Leptospirales</taxon>
        <taxon>Leptospiraceae</taxon>
        <taxon>Leptospira</taxon>
    </lineage>
</organism>
<proteinExistence type="predicted"/>
<evidence type="ECO:0000313" key="2">
    <source>
        <dbReference type="EMBL" id="OOV43757.1"/>
    </source>
</evidence>
<dbReference type="InterPro" id="IPR029063">
    <property type="entry name" value="SAM-dependent_MTases_sf"/>
</dbReference>
<dbReference type="InterPro" id="IPR013216">
    <property type="entry name" value="Methyltransf_11"/>
</dbReference>
<protein>
    <submittedName>
        <fullName evidence="2">Cyclopropane-fatty-acyl-phospholipid synthase</fullName>
    </submittedName>
</protein>